<sequence length="99" mass="11483">MYEGLHYAFCSEQCRQRFAANFLTIDPDDCIDCTLCVVECPVDAIFADEDVPKGQVRFIALNVELARAWNWQPIIEKKPPPFDADEWAKVKDKFDLLER</sequence>
<comment type="function">
    <text evidence="4">Ferredoxins are iron-sulfur proteins that transfer electrons in a wide variety of metabolic reactions.</text>
</comment>
<dbReference type="EMBL" id="LDUG01000036">
    <property type="protein sequence ID" value="KVW94393.1"/>
    <property type="molecule type" value="Genomic_DNA"/>
</dbReference>
<comment type="cofactor">
    <cofactor evidence="4">
        <name>[3Fe-4S] cluster</name>
        <dbReference type="ChEBI" id="CHEBI:21137"/>
    </cofactor>
</comment>
<protein>
    <recommendedName>
        <fullName evidence="4">Ferredoxin</fullName>
    </recommendedName>
</protein>
<dbReference type="Pfam" id="PF00037">
    <property type="entry name" value="Fer4"/>
    <property type="match status" value="1"/>
</dbReference>
<reference evidence="6 7" key="1">
    <citation type="journal article" date="2015" name="Appl. Environ. Microbiol.">
        <title>Aerobic and Anaerobic Thiosulfate Oxidation by a Cold-Adapted, Subglacial Chemoautotroph.</title>
        <authorList>
            <person name="Harrold Z.R."/>
            <person name="Skidmore M.L."/>
            <person name="Hamilton T.L."/>
            <person name="Desch L."/>
            <person name="Amada K."/>
            <person name="van Gelder W."/>
            <person name="Glover K."/>
            <person name="Roden E.E."/>
            <person name="Boyd E.S."/>
        </authorList>
    </citation>
    <scope>NUCLEOTIDE SEQUENCE [LARGE SCALE GENOMIC DNA]</scope>
    <source>
        <strain evidence="6 7">RG</strain>
    </source>
</reference>
<dbReference type="Proteomes" id="UP000064243">
    <property type="component" value="Unassembled WGS sequence"/>
</dbReference>
<keyword evidence="3 4" id="KW-0411">Iron-sulfur</keyword>
<keyword evidence="7" id="KW-1185">Reference proteome</keyword>
<evidence type="ECO:0000256" key="2">
    <source>
        <dbReference type="ARBA" id="ARBA00023004"/>
    </source>
</evidence>
<evidence type="ECO:0000313" key="7">
    <source>
        <dbReference type="Proteomes" id="UP000064243"/>
    </source>
</evidence>
<proteinExistence type="predicted"/>
<evidence type="ECO:0000313" key="6">
    <source>
        <dbReference type="EMBL" id="KVW94393.1"/>
    </source>
</evidence>
<name>A0A106BLJ6_THIDE</name>
<evidence type="ECO:0000259" key="5">
    <source>
        <dbReference type="PROSITE" id="PS51379"/>
    </source>
</evidence>
<keyword evidence="4" id="KW-0813">Transport</keyword>
<keyword evidence="4" id="KW-0004">4Fe-4S</keyword>
<keyword evidence="1 4" id="KW-0479">Metal-binding</keyword>
<keyword evidence="4" id="KW-0677">Repeat</keyword>
<evidence type="ECO:0000256" key="3">
    <source>
        <dbReference type="ARBA" id="ARBA00023014"/>
    </source>
</evidence>
<dbReference type="PROSITE" id="PS00198">
    <property type="entry name" value="4FE4S_FER_1"/>
    <property type="match status" value="1"/>
</dbReference>
<dbReference type="Pfam" id="PF11953">
    <property type="entry name" value="DUF3470"/>
    <property type="match status" value="1"/>
</dbReference>
<keyword evidence="4" id="KW-0249">Electron transport</keyword>
<dbReference type="Gene3D" id="3.30.70.20">
    <property type="match status" value="1"/>
</dbReference>
<keyword evidence="2 4" id="KW-0408">Iron</keyword>
<dbReference type="GO" id="GO:0051539">
    <property type="term" value="F:4 iron, 4 sulfur cluster binding"/>
    <property type="evidence" value="ECO:0007669"/>
    <property type="project" value="UniProtKB-KW"/>
</dbReference>
<dbReference type="PROSITE" id="PS51379">
    <property type="entry name" value="4FE4S_FER_2"/>
    <property type="match status" value="1"/>
</dbReference>
<dbReference type="GO" id="GO:0051538">
    <property type="term" value="F:3 iron, 4 sulfur cluster binding"/>
    <property type="evidence" value="ECO:0007669"/>
    <property type="project" value="UniProtKB-KW"/>
</dbReference>
<dbReference type="InterPro" id="IPR017896">
    <property type="entry name" value="4Fe4S_Fe-S-bd"/>
</dbReference>
<organism evidence="6 7">
    <name type="scientific">Thiobacillus denitrificans</name>
    <dbReference type="NCBI Taxonomy" id="36861"/>
    <lineage>
        <taxon>Bacteria</taxon>
        <taxon>Pseudomonadati</taxon>
        <taxon>Pseudomonadota</taxon>
        <taxon>Betaproteobacteria</taxon>
        <taxon>Nitrosomonadales</taxon>
        <taxon>Thiobacillaceae</taxon>
        <taxon>Thiobacillus</taxon>
    </lineage>
</organism>
<feature type="domain" description="4Fe-4S ferredoxin-type" evidence="5">
    <location>
        <begin position="21"/>
        <end position="50"/>
    </location>
</feature>
<gene>
    <name evidence="6" type="ORF">ABW22_12550</name>
</gene>
<comment type="cofactor">
    <cofactor evidence="4">
        <name>[4Fe-4S] cluster</name>
        <dbReference type="ChEBI" id="CHEBI:49883"/>
    </cofactor>
</comment>
<dbReference type="PATRIC" id="fig|36861.3.peg.2291"/>
<dbReference type="InterPro" id="IPR017900">
    <property type="entry name" value="4Fe4S_Fe_S_CS"/>
</dbReference>
<accession>A0A106BLJ6</accession>
<dbReference type="SUPFAM" id="SSF54862">
    <property type="entry name" value="4Fe-4S ferredoxins"/>
    <property type="match status" value="1"/>
</dbReference>
<comment type="caution">
    <text evidence="6">The sequence shown here is derived from an EMBL/GenBank/DDBJ whole genome shotgun (WGS) entry which is preliminary data.</text>
</comment>
<dbReference type="GO" id="GO:0046872">
    <property type="term" value="F:metal ion binding"/>
    <property type="evidence" value="ECO:0007669"/>
    <property type="project" value="UniProtKB-KW"/>
</dbReference>
<dbReference type="InterPro" id="IPR022569">
    <property type="entry name" value="Fd_C"/>
</dbReference>
<evidence type="ECO:0000256" key="1">
    <source>
        <dbReference type="ARBA" id="ARBA00022723"/>
    </source>
</evidence>
<keyword evidence="4" id="KW-0003">3Fe-4S</keyword>
<evidence type="ECO:0000256" key="4">
    <source>
        <dbReference type="RuleBase" id="RU364098"/>
    </source>
</evidence>
<dbReference type="AlphaFoldDB" id="A0A106BLJ6"/>